<protein>
    <submittedName>
        <fullName evidence="1">Uncharacterized protein</fullName>
    </submittedName>
</protein>
<evidence type="ECO:0000313" key="2">
    <source>
        <dbReference type="Proteomes" id="UP000663868"/>
    </source>
</evidence>
<dbReference type="Proteomes" id="UP000663868">
    <property type="component" value="Unassembled WGS sequence"/>
</dbReference>
<name>A0A820FIQ5_9BILA</name>
<dbReference type="EMBL" id="CAJOBB010011524">
    <property type="protein sequence ID" value="CAF4262198.1"/>
    <property type="molecule type" value="Genomic_DNA"/>
</dbReference>
<sequence>MKSTLSFQNENRKRINTKSSSSSLLPFWIHKDNIRYAITSLYLLRTCSISAPNLWTIVLELRTEFSFGNI</sequence>
<reference evidence="1" key="1">
    <citation type="submission" date="2021-02" db="EMBL/GenBank/DDBJ databases">
        <authorList>
            <person name="Nowell W R."/>
        </authorList>
    </citation>
    <scope>NUCLEOTIDE SEQUENCE</scope>
</reference>
<organism evidence="1 2">
    <name type="scientific">Adineta steineri</name>
    <dbReference type="NCBI Taxonomy" id="433720"/>
    <lineage>
        <taxon>Eukaryota</taxon>
        <taxon>Metazoa</taxon>
        <taxon>Spiralia</taxon>
        <taxon>Gnathifera</taxon>
        <taxon>Rotifera</taxon>
        <taxon>Eurotatoria</taxon>
        <taxon>Bdelloidea</taxon>
        <taxon>Adinetida</taxon>
        <taxon>Adinetidae</taxon>
        <taxon>Adineta</taxon>
    </lineage>
</organism>
<comment type="caution">
    <text evidence="1">The sequence shown here is derived from an EMBL/GenBank/DDBJ whole genome shotgun (WGS) entry which is preliminary data.</text>
</comment>
<accession>A0A820FIQ5</accession>
<dbReference type="AlphaFoldDB" id="A0A820FIQ5"/>
<gene>
    <name evidence="1" type="ORF">KXQ929_LOCUS43408</name>
</gene>
<evidence type="ECO:0000313" key="1">
    <source>
        <dbReference type="EMBL" id="CAF4262198.1"/>
    </source>
</evidence>
<proteinExistence type="predicted"/>